<evidence type="ECO:0000256" key="9">
    <source>
        <dbReference type="SAM" id="Phobius"/>
    </source>
</evidence>
<dbReference type="KEGG" id="pstg:E8M01_33820"/>
<dbReference type="InterPro" id="IPR001851">
    <property type="entry name" value="ABC_transp_permease"/>
</dbReference>
<evidence type="ECO:0000313" key="10">
    <source>
        <dbReference type="EMBL" id="QCI68778.1"/>
    </source>
</evidence>
<dbReference type="GO" id="GO:0005886">
    <property type="term" value="C:plasma membrane"/>
    <property type="evidence" value="ECO:0007669"/>
    <property type="project" value="UniProtKB-SubCell"/>
</dbReference>
<evidence type="ECO:0000256" key="6">
    <source>
        <dbReference type="ARBA" id="ARBA00022989"/>
    </source>
</evidence>
<dbReference type="GO" id="GO:0006865">
    <property type="term" value="P:amino acid transport"/>
    <property type="evidence" value="ECO:0007669"/>
    <property type="project" value="UniProtKB-KW"/>
</dbReference>
<comment type="subcellular location">
    <subcellularLocation>
        <location evidence="1">Cell membrane</location>
        <topology evidence="1">Multi-pass membrane protein</topology>
    </subcellularLocation>
</comment>
<keyword evidence="11" id="KW-1185">Reference proteome</keyword>
<evidence type="ECO:0000256" key="4">
    <source>
        <dbReference type="ARBA" id="ARBA00022692"/>
    </source>
</evidence>
<dbReference type="AlphaFoldDB" id="A0A4D7BG62"/>
<dbReference type="InterPro" id="IPR052157">
    <property type="entry name" value="BCAA_transport_permease"/>
</dbReference>
<comment type="similarity">
    <text evidence="8">Belongs to the binding-protein-dependent transport system permease family. LivHM subfamily.</text>
</comment>
<evidence type="ECO:0000256" key="1">
    <source>
        <dbReference type="ARBA" id="ARBA00004651"/>
    </source>
</evidence>
<dbReference type="PANTHER" id="PTHR11795:SF450">
    <property type="entry name" value="ABC TRANSPORTER PERMEASE PROTEIN"/>
    <property type="match status" value="1"/>
</dbReference>
<proteinExistence type="inferred from homology"/>
<feature type="transmembrane region" description="Helical" evidence="9">
    <location>
        <begin position="41"/>
        <end position="61"/>
    </location>
</feature>
<feature type="transmembrane region" description="Helical" evidence="9">
    <location>
        <begin position="157"/>
        <end position="174"/>
    </location>
</feature>
<keyword evidence="7 9" id="KW-0472">Membrane</keyword>
<evidence type="ECO:0000256" key="5">
    <source>
        <dbReference type="ARBA" id="ARBA00022970"/>
    </source>
</evidence>
<feature type="transmembrane region" description="Helical" evidence="9">
    <location>
        <begin position="108"/>
        <end position="129"/>
    </location>
</feature>
<feature type="transmembrane region" description="Helical" evidence="9">
    <location>
        <begin position="254"/>
        <end position="273"/>
    </location>
</feature>
<dbReference type="Proteomes" id="UP000298781">
    <property type="component" value="Chromosome"/>
</dbReference>
<dbReference type="RefSeq" id="WP_136964193.1">
    <property type="nucleotide sequence ID" value="NZ_CP039690.1"/>
</dbReference>
<feature type="transmembrane region" description="Helical" evidence="9">
    <location>
        <begin position="73"/>
        <end position="96"/>
    </location>
</feature>
<dbReference type="GO" id="GO:0022857">
    <property type="term" value="F:transmembrane transporter activity"/>
    <property type="evidence" value="ECO:0007669"/>
    <property type="project" value="InterPro"/>
</dbReference>
<evidence type="ECO:0000256" key="3">
    <source>
        <dbReference type="ARBA" id="ARBA00022475"/>
    </source>
</evidence>
<feature type="transmembrane region" description="Helical" evidence="9">
    <location>
        <begin position="221"/>
        <end position="242"/>
    </location>
</feature>
<sequence length="305" mass="31167">MTAILQALASGLALGAIYGLVALGFNITYSTTKTFNFGQGEFLVAGSLAGISILLVTAGKPHFGNLAPAEMSIIGYSAASLLAMALVGALGVALYYGAVKPFVGSAGLNWVLSTIGFGIIIQNAALAFWGPASIAVPSPLGNGVIRIAGVGIRPQEILIAGTAIVVMVALDLFLNRTRYGKALRAVAFNPQAAALVGINVEWIVIIAFVLSSALAGLSGMLIAPIVTASVFMGLGIALKAFSAAIVGGLTNPRGCVLGGFLLGVVEAMVGLWRAELREIAIFGLIILVLVFRPSGLMGARTVEKL</sequence>
<dbReference type="Pfam" id="PF02653">
    <property type="entry name" value="BPD_transp_2"/>
    <property type="match status" value="1"/>
</dbReference>
<feature type="transmembrane region" description="Helical" evidence="9">
    <location>
        <begin position="6"/>
        <end position="29"/>
    </location>
</feature>
<feature type="transmembrane region" description="Helical" evidence="9">
    <location>
        <begin position="194"/>
        <end position="215"/>
    </location>
</feature>
<keyword evidence="6 9" id="KW-1133">Transmembrane helix</keyword>
<evidence type="ECO:0000256" key="2">
    <source>
        <dbReference type="ARBA" id="ARBA00022448"/>
    </source>
</evidence>
<keyword evidence="5" id="KW-0029">Amino-acid transport</keyword>
<evidence type="ECO:0000256" key="8">
    <source>
        <dbReference type="ARBA" id="ARBA00037998"/>
    </source>
</evidence>
<keyword evidence="3" id="KW-1003">Cell membrane</keyword>
<gene>
    <name evidence="10" type="ORF">E8M01_33820</name>
</gene>
<dbReference type="EMBL" id="CP039690">
    <property type="protein sequence ID" value="QCI68778.1"/>
    <property type="molecule type" value="Genomic_DNA"/>
</dbReference>
<evidence type="ECO:0000313" key="11">
    <source>
        <dbReference type="Proteomes" id="UP000298781"/>
    </source>
</evidence>
<organism evidence="10 11">
    <name type="scientific">Phreatobacter stygius</name>
    <dbReference type="NCBI Taxonomy" id="1940610"/>
    <lineage>
        <taxon>Bacteria</taxon>
        <taxon>Pseudomonadati</taxon>
        <taxon>Pseudomonadota</taxon>
        <taxon>Alphaproteobacteria</taxon>
        <taxon>Hyphomicrobiales</taxon>
        <taxon>Phreatobacteraceae</taxon>
        <taxon>Phreatobacter</taxon>
    </lineage>
</organism>
<keyword evidence="4 9" id="KW-0812">Transmembrane</keyword>
<accession>A0A4D7BG62</accession>
<dbReference type="OrthoDB" id="9779023at2"/>
<name>A0A4D7BG62_9HYPH</name>
<dbReference type="CDD" id="cd06582">
    <property type="entry name" value="TM_PBP1_LivH_like"/>
    <property type="match status" value="1"/>
</dbReference>
<evidence type="ECO:0000256" key="7">
    <source>
        <dbReference type="ARBA" id="ARBA00023136"/>
    </source>
</evidence>
<feature type="transmembrane region" description="Helical" evidence="9">
    <location>
        <begin position="279"/>
        <end position="299"/>
    </location>
</feature>
<protein>
    <submittedName>
        <fullName evidence="10">Branched-chain amino acid ABC transporter permease</fullName>
    </submittedName>
</protein>
<reference evidence="10 11" key="1">
    <citation type="submission" date="2019-04" db="EMBL/GenBank/DDBJ databases">
        <title>Phreatobacter aquaticus sp. nov.</title>
        <authorList>
            <person name="Choi A."/>
        </authorList>
    </citation>
    <scope>NUCLEOTIDE SEQUENCE [LARGE SCALE GENOMIC DNA]</scope>
    <source>
        <strain evidence="10 11">KCTC 52518</strain>
    </source>
</reference>
<dbReference type="PANTHER" id="PTHR11795">
    <property type="entry name" value="BRANCHED-CHAIN AMINO ACID TRANSPORT SYSTEM PERMEASE PROTEIN LIVH"/>
    <property type="match status" value="1"/>
</dbReference>
<keyword evidence="2" id="KW-0813">Transport</keyword>